<reference evidence="2" key="1">
    <citation type="journal article" date="2017" name="Nat. Microbiol.">
        <title>Global analysis of biosynthetic gene clusters reveals vast potential of secondary metabolite production in Penicillium species.</title>
        <authorList>
            <person name="Nielsen J.C."/>
            <person name="Grijseels S."/>
            <person name="Prigent S."/>
            <person name="Ji B."/>
            <person name="Dainat J."/>
            <person name="Nielsen K.F."/>
            <person name="Frisvad J.C."/>
            <person name="Workman M."/>
            <person name="Nielsen J."/>
        </authorList>
    </citation>
    <scope>NUCLEOTIDE SEQUENCE [LARGE SCALE GENOMIC DNA]</scope>
    <source>
        <strain evidence="2">IBT 24891</strain>
    </source>
</reference>
<proteinExistence type="predicted"/>
<gene>
    <name evidence="1" type="ORF">PENSTE_c031G02064</name>
</gene>
<protein>
    <submittedName>
        <fullName evidence="1">Uncharacterized protein</fullName>
    </submittedName>
</protein>
<comment type="caution">
    <text evidence="1">The sequence shown here is derived from an EMBL/GenBank/DDBJ whole genome shotgun (WGS) entry which is preliminary data.</text>
</comment>
<dbReference type="AlphaFoldDB" id="A0A1V6SLK2"/>
<evidence type="ECO:0000313" key="1">
    <source>
        <dbReference type="EMBL" id="OQE14931.1"/>
    </source>
</evidence>
<dbReference type="EMBL" id="MLKD01000031">
    <property type="protein sequence ID" value="OQE14931.1"/>
    <property type="molecule type" value="Genomic_DNA"/>
</dbReference>
<evidence type="ECO:0000313" key="2">
    <source>
        <dbReference type="Proteomes" id="UP000191285"/>
    </source>
</evidence>
<organism evidence="1 2">
    <name type="scientific">Penicillium steckii</name>
    <dbReference type="NCBI Taxonomy" id="303698"/>
    <lineage>
        <taxon>Eukaryota</taxon>
        <taxon>Fungi</taxon>
        <taxon>Dikarya</taxon>
        <taxon>Ascomycota</taxon>
        <taxon>Pezizomycotina</taxon>
        <taxon>Eurotiomycetes</taxon>
        <taxon>Eurotiomycetidae</taxon>
        <taxon>Eurotiales</taxon>
        <taxon>Aspergillaceae</taxon>
        <taxon>Penicillium</taxon>
    </lineage>
</organism>
<sequence length="20" mass="2354">MANSTRNRREFGQIIVFNTV</sequence>
<accession>A0A1V6SLK2</accession>
<keyword evidence="2" id="KW-1185">Reference proteome</keyword>
<dbReference type="Proteomes" id="UP000191285">
    <property type="component" value="Unassembled WGS sequence"/>
</dbReference>
<name>A0A1V6SLK2_9EURO</name>